<feature type="compositionally biased region" description="Basic and acidic residues" evidence="2">
    <location>
        <begin position="235"/>
        <end position="269"/>
    </location>
</feature>
<feature type="coiled-coil region" evidence="1">
    <location>
        <begin position="425"/>
        <end position="457"/>
    </location>
</feature>
<protein>
    <submittedName>
        <fullName evidence="3">5223_t:CDS:1</fullName>
    </submittedName>
</protein>
<feature type="compositionally biased region" description="Basic and acidic residues" evidence="2">
    <location>
        <begin position="148"/>
        <end position="163"/>
    </location>
</feature>
<evidence type="ECO:0000313" key="3">
    <source>
        <dbReference type="EMBL" id="CAG8697359.1"/>
    </source>
</evidence>
<comment type="caution">
    <text evidence="3">The sequence shown here is derived from an EMBL/GenBank/DDBJ whole genome shotgun (WGS) entry which is preliminary data.</text>
</comment>
<feature type="compositionally biased region" description="Basic and acidic residues" evidence="2">
    <location>
        <begin position="276"/>
        <end position="285"/>
    </location>
</feature>
<sequence length="479" mass="54985">MSKANDNEPTDFVHQIAIELSRALNLLNPNDLLAKTVIQVAKDHKNVGTFIKACQGFGRFKEEFLADLYTTIKKRIKEESIDLNSQKPDPSSIPTNSTVLGEVLTSSNSSVGGLIRPGKLTTSEENRHVFKAPAPRVSILGLDKIAEEKKRKNKKAQEEETRYPTKSINIGLSSDWDDDDSSQQDSNLDDSKLNGSSSNSKSHHRRKIDSDEHRERVEKDMREKDHQKVGGSYKRSGERDVGGRDGRYRYEFSDSNRRSPSVVRDDSRKRSPSVSSRRDDRDNSSRRSPSVTTSRSSSSRRSSSLSSWRDSSTSLSSWRDSDKGSTRISRSEWDSTPTRILPKFSGGGLTSRKDYQPPTPRLASFDYDEMEYAYHQDDNDITEDPDRLFWEEQQRQLDREWYNIEESSSAMDDTHNPFADYSDYVQKKEEELAQKQLKKLSARQEQYNKDNELWETNRMLTSGVVQRREMDLDFEDDSE</sequence>
<dbReference type="AlphaFoldDB" id="A0A9N9N2D0"/>
<dbReference type="Proteomes" id="UP000789342">
    <property type="component" value="Unassembled WGS sequence"/>
</dbReference>
<evidence type="ECO:0000313" key="4">
    <source>
        <dbReference type="Proteomes" id="UP000789342"/>
    </source>
</evidence>
<evidence type="ECO:0000256" key="1">
    <source>
        <dbReference type="SAM" id="Coils"/>
    </source>
</evidence>
<accession>A0A9N9N2D0</accession>
<dbReference type="EMBL" id="CAJVPV010016287">
    <property type="protein sequence ID" value="CAG8697359.1"/>
    <property type="molecule type" value="Genomic_DNA"/>
</dbReference>
<proteinExistence type="predicted"/>
<evidence type="ECO:0000256" key="2">
    <source>
        <dbReference type="SAM" id="MobiDB-lite"/>
    </source>
</evidence>
<feature type="compositionally biased region" description="Basic and acidic residues" evidence="2">
    <location>
        <begin position="319"/>
        <end position="333"/>
    </location>
</feature>
<keyword evidence="4" id="KW-1185">Reference proteome</keyword>
<feature type="compositionally biased region" description="Basic and acidic residues" evidence="2">
    <location>
        <begin position="208"/>
        <end position="228"/>
    </location>
</feature>
<feature type="compositionally biased region" description="Low complexity" evidence="2">
    <location>
        <begin position="286"/>
        <end position="318"/>
    </location>
</feature>
<feature type="region of interest" description="Disordered" evidence="2">
    <location>
        <begin position="148"/>
        <end position="362"/>
    </location>
</feature>
<feature type="non-terminal residue" evidence="3">
    <location>
        <position position="479"/>
    </location>
</feature>
<organism evidence="3 4">
    <name type="scientific">Acaulospora morrowiae</name>
    <dbReference type="NCBI Taxonomy" id="94023"/>
    <lineage>
        <taxon>Eukaryota</taxon>
        <taxon>Fungi</taxon>
        <taxon>Fungi incertae sedis</taxon>
        <taxon>Mucoromycota</taxon>
        <taxon>Glomeromycotina</taxon>
        <taxon>Glomeromycetes</taxon>
        <taxon>Diversisporales</taxon>
        <taxon>Acaulosporaceae</taxon>
        <taxon>Acaulospora</taxon>
    </lineage>
</organism>
<keyword evidence="1" id="KW-0175">Coiled coil</keyword>
<reference evidence="3" key="1">
    <citation type="submission" date="2021-06" db="EMBL/GenBank/DDBJ databases">
        <authorList>
            <person name="Kallberg Y."/>
            <person name="Tangrot J."/>
            <person name="Rosling A."/>
        </authorList>
    </citation>
    <scope>NUCLEOTIDE SEQUENCE</scope>
    <source>
        <strain evidence="3">CL551</strain>
    </source>
</reference>
<name>A0A9N9N2D0_9GLOM</name>
<gene>
    <name evidence="3" type="ORF">AMORRO_LOCUS11918</name>
</gene>
<dbReference type="OrthoDB" id="10253254at2759"/>